<dbReference type="AlphaFoldDB" id="A0A2T4SEB2"/>
<dbReference type="PANTHER" id="PTHR43881">
    <property type="entry name" value="GAMMA-GLUTAMYLTRANSPEPTIDASE (AFU_ORTHOLOGUE AFUA_4G13580)"/>
    <property type="match status" value="1"/>
</dbReference>
<keyword evidence="6" id="KW-0865">Zymogen</keyword>
<comment type="catalytic activity">
    <reaction evidence="2 6">
        <text>glutathione + H2O = L-cysteinylglycine + L-glutamate</text>
        <dbReference type="Rhea" id="RHEA:28807"/>
        <dbReference type="ChEBI" id="CHEBI:15377"/>
        <dbReference type="ChEBI" id="CHEBI:29985"/>
        <dbReference type="ChEBI" id="CHEBI:57925"/>
        <dbReference type="ChEBI" id="CHEBI:61694"/>
        <dbReference type="EC" id="3.4.19.13"/>
    </reaction>
</comment>
<dbReference type="NCBIfam" id="TIGR00066">
    <property type="entry name" value="g_glut_trans"/>
    <property type="match status" value="1"/>
</dbReference>
<dbReference type="InterPro" id="IPR000101">
    <property type="entry name" value="GGT_peptidase"/>
</dbReference>
<accession>A0A2T4SEB2</accession>
<dbReference type="Gene3D" id="1.10.246.130">
    <property type="match status" value="1"/>
</dbReference>
<feature type="binding site" evidence="5">
    <location>
        <position position="437"/>
    </location>
    <ligand>
        <name>L-glutamate</name>
        <dbReference type="ChEBI" id="CHEBI:29985"/>
    </ligand>
</feature>
<comment type="PTM">
    <text evidence="6">Cleaved by autocatalysis into a large and a small subunit.</text>
</comment>
<gene>
    <name evidence="8" type="primary">ggt</name>
    <name evidence="8" type="ORF">BUZ61_00150</name>
</gene>
<name>A0A2T4SEB2_9STAP</name>
<keyword evidence="6" id="KW-0012">Acyltransferase</keyword>
<evidence type="ECO:0000256" key="4">
    <source>
        <dbReference type="PIRSR" id="PIRSR600101-1"/>
    </source>
</evidence>
<organism evidence="8 9">
    <name type="scientific">Staphylococcus nepalensis</name>
    <dbReference type="NCBI Taxonomy" id="214473"/>
    <lineage>
        <taxon>Bacteria</taxon>
        <taxon>Bacillati</taxon>
        <taxon>Bacillota</taxon>
        <taxon>Bacilli</taxon>
        <taxon>Bacillales</taxon>
        <taxon>Staphylococcaceae</taxon>
        <taxon>Staphylococcus</taxon>
    </lineage>
</organism>
<dbReference type="EMBL" id="PZHR01000001">
    <property type="protein sequence ID" value="PTK60980.1"/>
    <property type="molecule type" value="Genomic_DNA"/>
</dbReference>
<comment type="subunit">
    <text evidence="6">This enzyme consists of two polypeptide chains, which are synthesized in precursor form from a single polypeptide.</text>
</comment>
<dbReference type="GO" id="GO:0036374">
    <property type="term" value="F:glutathione hydrolase activity"/>
    <property type="evidence" value="ECO:0007669"/>
    <property type="project" value="UniProtKB-UniRule"/>
</dbReference>
<reference evidence="8 9" key="1">
    <citation type="journal article" date="2016" name="Front. Microbiol.">
        <title>Comprehensive Phylogenetic Analysis of Bovine Non-aureus Staphylococci Species Based on Whole-Genome Sequencing.</title>
        <authorList>
            <person name="Naushad S."/>
            <person name="Barkema H.W."/>
            <person name="Luby C."/>
            <person name="Condas L.A."/>
            <person name="Nobrega D.B."/>
            <person name="Carson D.A."/>
            <person name="De Buck J."/>
        </authorList>
    </citation>
    <scope>NUCLEOTIDE SEQUENCE [LARGE SCALE GENOMIC DNA]</scope>
    <source>
        <strain evidence="8 9">SNUC 4337</strain>
    </source>
</reference>
<dbReference type="Pfam" id="PF01019">
    <property type="entry name" value="G_glu_transpept"/>
    <property type="match status" value="1"/>
</dbReference>
<feature type="active site" description="Nucleophile" evidence="4">
    <location>
        <position position="354"/>
    </location>
</feature>
<dbReference type="GO" id="GO:0006750">
    <property type="term" value="P:glutathione biosynthetic process"/>
    <property type="evidence" value="ECO:0007669"/>
    <property type="project" value="UniProtKB-KW"/>
</dbReference>
<evidence type="ECO:0000256" key="6">
    <source>
        <dbReference type="RuleBase" id="RU368036"/>
    </source>
</evidence>
<dbReference type="EC" id="3.4.19.13" evidence="6"/>
<keyword evidence="6" id="KW-0317">Glutathione biosynthesis</keyword>
<dbReference type="SUPFAM" id="SSF56235">
    <property type="entry name" value="N-terminal nucleophile aminohydrolases (Ntn hydrolases)"/>
    <property type="match status" value="1"/>
</dbReference>
<dbReference type="GO" id="GO:0103068">
    <property type="term" value="F:leukotriene C4 gamma-glutamyl transferase activity"/>
    <property type="evidence" value="ECO:0007669"/>
    <property type="project" value="UniProtKB-EC"/>
</dbReference>
<dbReference type="Proteomes" id="UP000240400">
    <property type="component" value="Unassembled WGS sequence"/>
</dbReference>
<evidence type="ECO:0000256" key="1">
    <source>
        <dbReference type="ARBA" id="ARBA00001049"/>
    </source>
</evidence>
<evidence type="ECO:0000256" key="5">
    <source>
        <dbReference type="PIRSR" id="PIRSR600101-2"/>
    </source>
</evidence>
<comment type="pathway">
    <text evidence="6">Sulfur metabolism; glutathione metabolism.</text>
</comment>
<dbReference type="UniPathway" id="UPA00204"/>
<keyword evidence="6 8" id="KW-0808">Transferase</keyword>
<evidence type="ECO:0000313" key="9">
    <source>
        <dbReference type="Proteomes" id="UP000240400"/>
    </source>
</evidence>
<comment type="catalytic activity">
    <reaction evidence="1 6">
        <text>an S-substituted glutathione + H2O = an S-substituted L-cysteinylglycine + L-glutamate</text>
        <dbReference type="Rhea" id="RHEA:59468"/>
        <dbReference type="ChEBI" id="CHEBI:15377"/>
        <dbReference type="ChEBI" id="CHEBI:29985"/>
        <dbReference type="ChEBI" id="CHEBI:90779"/>
        <dbReference type="ChEBI" id="CHEBI:143103"/>
        <dbReference type="EC" id="3.4.19.13"/>
    </reaction>
</comment>
<feature type="region of interest" description="Disordered" evidence="7">
    <location>
        <begin position="332"/>
        <end position="359"/>
    </location>
</feature>
<dbReference type="InterPro" id="IPR029055">
    <property type="entry name" value="Ntn_hydrolases_N"/>
</dbReference>
<dbReference type="InterPro" id="IPR043137">
    <property type="entry name" value="GGT_ssub_C"/>
</dbReference>
<dbReference type="EC" id="2.3.2.2" evidence="6"/>
<evidence type="ECO:0000256" key="7">
    <source>
        <dbReference type="SAM" id="MobiDB-lite"/>
    </source>
</evidence>
<comment type="caution">
    <text evidence="8">The sequence shown here is derived from an EMBL/GenBank/DDBJ whole genome shotgun (WGS) entry which is preliminary data.</text>
</comment>
<evidence type="ECO:0000256" key="2">
    <source>
        <dbReference type="ARBA" id="ARBA00001089"/>
    </source>
</evidence>
<dbReference type="PANTHER" id="PTHR43881:SF5">
    <property type="entry name" value="GAMMA-GLUTAMYLTRANSPEPTIDASE"/>
    <property type="match status" value="1"/>
</dbReference>
<evidence type="ECO:0000313" key="8">
    <source>
        <dbReference type="EMBL" id="PTK60980.1"/>
    </source>
</evidence>
<dbReference type="GO" id="GO:0006751">
    <property type="term" value="P:glutathione catabolic process"/>
    <property type="evidence" value="ECO:0007669"/>
    <property type="project" value="UniProtKB-UniRule"/>
</dbReference>
<dbReference type="InterPro" id="IPR043138">
    <property type="entry name" value="GGT_lsub"/>
</dbReference>
<dbReference type="PRINTS" id="PR01210">
    <property type="entry name" value="GGTRANSPTASE"/>
</dbReference>
<keyword evidence="6" id="KW-0378">Hydrolase</keyword>
<feature type="compositionally biased region" description="Basic and acidic residues" evidence="7">
    <location>
        <begin position="332"/>
        <end position="345"/>
    </location>
</feature>
<dbReference type="Gene3D" id="3.60.20.40">
    <property type="match status" value="1"/>
</dbReference>
<comment type="similarity">
    <text evidence="6">Belongs to the gamma-glutamyltransferase family.</text>
</comment>
<protein>
    <recommendedName>
        <fullName evidence="6">Glutathione hydrolase proenzyme</fullName>
        <ecNumber evidence="6">2.3.2.2</ecNumber>
        <ecNumber evidence="6">3.4.19.13</ecNumber>
    </recommendedName>
    <component>
        <recommendedName>
            <fullName evidence="6">Glutathione hydrolase large chain</fullName>
        </recommendedName>
    </component>
    <component>
        <recommendedName>
            <fullName evidence="6">Glutathione hydrolase small chain</fullName>
        </recommendedName>
    </component>
</protein>
<sequence length="540" mass="60109">MRNMDNMIDPRIGQPFVSKNAAVASPNNLATVAGNKIMQQGGNAIDAMVAVNATLGVVFPHMTGAGGDAFWLIYDAKTQQQYVLNASGHSVNDVDIEHYQQQDFIDNRGVNAAITVPGAVDGWYEAHKRFGKLSFAECLAPAIEYARDGFPVSESFAQFSDEKLNILRRYDETSKIFLKDQVSPYLEGDIFYNRDLANTLEEIAEKGSKAFYQGDIADKIVNYMEKEKGYITRNDLRKHQSQWEDPLFINYNGKTVSSLPPNSDGMATLQILGMLDNIANEELDKSSEDFINWFTRATVLAFEDRNAYLTDPDFKDVPTDKLLDAQYISERAERLQQESKQKPPEEEINSEGDTTFSCAADSEGNVVGVIQSIYWEWGSGIVPEGTGFLLQNRGAFFSLDKNSPNQLEANKRPGHTLTCSMVEGDDGPELIVGAMGGDGQPQTQATLIRRVIVESRNIQEAIDQPRWLLGRTWGEKHNGLRLEGRFDKSLIQKLEKLGHAHVTLIDSYSDLVGHAQGIQIFKDRFESGADPRSHGLALGY</sequence>
<dbReference type="InterPro" id="IPR052896">
    <property type="entry name" value="GGT-like_enzyme"/>
</dbReference>
<proteinExistence type="inferred from homology"/>
<comment type="catalytic activity">
    <reaction evidence="3 6">
        <text>an N-terminal (5-L-glutamyl)-[peptide] + an alpha-amino acid = 5-L-glutamyl amino acid + an N-terminal L-alpha-aminoacyl-[peptide]</text>
        <dbReference type="Rhea" id="RHEA:23904"/>
        <dbReference type="Rhea" id="RHEA-COMP:9780"/>
        <dbReference type="Rhea" id="RHEA-COMP:9795"/>
        <dbReference type="ChEBI" id="CHEBI:77644"/>
        <dbReference type="ChEBI" id="CHEBI:78597"/>
        <dbReference type="ChEBI" id="CHEBI:78599"/>
        <dbReference type="ChEBI" id="CHEBI:78608"/>
        <dbReference type="EC" id="2.3.2.2"/>
    </reaction>
</comment>
<evidence type="ECO:0000256" key="3">
    <source>
        <dbReference type="ARBA" id="ARBA00047417"/>
    </source>
</evidence>